<organism evidence="1">
    <name type="scientific">viral metagenome</name>
    <dbReference type="NCBI Taxonomy" id="1070528"/>
    <lineage>
        <taxon>unclassified sequences</taxon>
        <taxon>metagenomes</taxon>
        <taxon>organismal metagenomes</taxon>
    </lineage>
</organism>
<evidence type="ECO:0000313" key="1">
    <source>
        <dbReference type="EMBL" id="QHT26707.1"/>
    </source>
</evidence>
<proteinExistence type="predicted"/>
<reference evidence="1" key="1">
    <citation type="journal article" date="2020" name="Nature">
        <title>Giant virus diversity and host interactions through global metagenomics.</title>
        <authorList>
            <person name="Schulz F."/>
            <person name="Roux S."/>
            <person name="Paez-Espino D."/>
            <person name="Jungbluth S."/>
            <person name="Walsh D.A."/>
            <person name="Denef V.J."/>
            <person name="McMahon K.D."/>
            <person name="Konstantinidis K.T."/>
            <person name="Eloe-Fadrosh E.A."/>
            <person name="Kyrpides N.C."/>
            <person name="Woyke T."/>
        </authorList>
    </citation>
    <scope>NUCLEOTIDE SEQUENCE</scope>
    <source>
        <strain evidence="1">GVMAG-M-3300023179-2</strain>
    </source>
</reference>
<accession>A0A6C0EC09</accession>
<dbReference type="AlphaFoldDB" id="A0A6C0EC09"/>
<sequence>MVKLITVVTHGEGYFKWLEESCKRYNVNLIKL</sequence>
<name>A0A6C0EC09_9ZZZZ</name>
<protein>
    <submittedName>
        <fullName evidence="1">Uncharacterized protein</fullName>
    </submittedName>
</protein>
<dbReference type="EMBL" id="MN739800">
    <property type="protein sequence ID" value="QHT26707.1"/>
    <property type="molecule type" value="Genomic_DNA"/>
</dbReference>